<proteinExistence type="predicted"/>
<sequence>MTSLPSSLDSPLSLLDDLSPRAFSQLLDDITGDVGPAAPPSIDDAMDSTRQSSHKQPKKRNYDPNKARSEQRRELQRLRVEVGDLELKREQLEAGRGNGSCPKRNLERDAALPLVWEAICARQFERRLKAEQENKRLRKRHKAELKLIRGIEKLLYRRLSLQNFVAKGGRCFRRVEIPTGFVQHLADRIFQELETGVDVAYRDVERVLAFPTAETQEPLLRDGVSIELFDRRSLPFDLHATSNAWWRRWQNYRGQYSPEDTDDVVNERYGLQMLDANTDKAATFYVQQVLRRHVEEDRVVVVWHAYIEPFTFDETRIYGAHFLVRGYVLMKPVERDSDAGGESGGAVTRVVTCYSITPQFSDPKLRKNSKTNTLTKFVVSATAANISVTNDMMENLLVDEALQKCS</sequence>
<dbReference type="Proteomes" id="UP000198211">
    <property type="component" value="Unassembled WGS sequence"/>
</dbReference>
<dbReference type="STRING" id="4795.A0A225WC97"/>
<organism evidence="2 3">
    <name type="scientific">Phytophthora megakarya</name>
    <dbReference type="NCBI Taxonomy" id="4795"/>
    <lineage>
        <taxon>Eukaryota</taxon>
        <taxon>Sar</taxon>
        <taxon>Stramenopiles</taxon>
        <taxon>Oomycota</taxon>
        <taxon>Peronosporomycetes</taxon>
        <taxon>Peronosporales</taxon>
        <taxon>Peronosporaceae</taxon>
        <taxon>Phytophthora</taxon>
    </lineage>
</organism>
<comment type="caution">
    <text evidence="2">The sequence shown here is derived from an EMBL/GenBank/DDBJ whole genome shotgun (WGS) entry which is preliminary data.</text>
</comment>
<gene>
    <name evidence="2" type="ORF">PHMEG_00011152</name>
</gene>
<dbReference type="PANTHER" id="PTHR35796">
    <property type="entry name" value="HYPOTHETICAL CYTOSOLIC PROTEIN"/>
    <property type="match status" value="1"/>
</dbReference>
<evidence type="ECO:0000313" key="2">
    <source>
        <dbReference type="EMBL" id="OWZ15245.1"/>
    </source>
</evidence>
<evidence type="ECO:0000256" key="1">
    <source>
        <dbReference type="SAM" id="MobiDB-lite"/>
    </source>
</evidence>
<evidence type="ECO:0008006" key="4">
    <source>
        <dbReference type="Google" id="ProtNLM"/>
    </source>
</evidence>
<feature type="compositionally biased region" description="Basic and acidic residues" evidence="1">
    <location>
        <begin position="60"/>
        <end position="74"/>
    </location>
</feature>
<dbReference type="PANTHER" id="PTHR35796:SF3">
    <property type="entry name" value="BHLH DOMAIN-CONTAINING PROTEIN"/>
    <property type="match status" value="1"/>
</dbReference>
<dbReference type="OrthoDB" id="64619at2759"/>
<accession>A0A225WC97</accession>
<keyword evidence="3" id="KW-1185">Reference proteome</keyword>
<protein>
    <recommendedName>
        <fullName evidence="4">M96 mating-specific protein</fullName>
    </recommendedName>
</protein>
<evidence type="ECO:0000313" key="3">
    <source>
        <dbReference type="Proteomes" id="UP000198211"/>
    </source>
</evidence>
<dbReference type="EMBL" id="NBNE01001165">
    <property type="protein sequence ID" value="OWZ15245.1"/>
    <property type="molecule type" value="Genomic_DNA"/>
</dbReference>
<dbReference type="AlphaFoldDB" id="A0A225WC97"/>
<feature type="region of interest" description="Disordered" evidence="1">
    <location>
        <begin position="30"/>
        <end position="74"/>
    </location>
</feature>
<reference evidence="3" key="1">
    <citation type="submission" date="2017-03" db="EMBL/GenBank/DDBJ databases">
        <title>Phytopthora megakarya and P. palmivora, two closely related causual agents of cacao black pod achieved similar genome size and gene model numbers by different mechanisms.</title>
        <authorList>
            <person name="Ali S."/>
            <person name="Shao J."/>
            <person name="Larry D.J."/>
            <person name="Kronmiller B."/>
            <person name="Shen D."/>
            <person name="Strem M.D."/>
            <person name="Melnick R.L."/>
            <person name="Guiltinan M.J."/>
            <person name="Tyler B.M."/>
            <person name="Meinhardt L.W."/>
            <person name="Bailey B.A."/>
        </authorList>
    </citation>
    <scope>NUCLEOTIDE SEQUENCE [LARGE SCALE GENOMIC DNA]</scope>
    <source>
        <strain evidence="3">zdho120</strain>
    </source>
</reference>
<name>A0A225WC97_9STRA</name>